<dbReference type="SUPFAM" id="SSF55729">
    <property type="entry name" value="Acyl-CoA N-acyltransferases (Nat)"/>
    <property type="match status" value="1"/>
</dbReference>
<dbReference type="EMBL" id="JAHESE010000001">
    <property type="protein sequence ID" value="MBT1707133.1"/>
    <property type="molecule type" value="Genomic_DNA"/>
</dbReference>
<protein>
    <submittedName>
        <fullName evidence="2">GNAT family N-acetyltransferase</fullName>
    </submittedName>
</protein>
<sequence>MVILQTNRLTLSTLSMEDAPFILELLNTPNWLRYIGDRGIFSLERAEDYIQQGPQKSYAQFGFGLWRVARTEDTLPLGVCGLLKRDTLDEPDIGFAFLPKYEGQGLAFESSHAVLNYAATTLQLKRIIAITTEENQRSLNLLNRLGLSFEKMITLPGQLQEFILLGKNLSVGE</sequence>
<dbReference type="PANTHER" id="PTHR43792:SF1">
    <property type="entry name" value="N-ACETYLTRANSFERASE DOMAIN-CONTAINING PROTEIN"/>
    <property type="match status" value="1"/>
</dbReference>
<dbReference type="Proteomes" id="UP001319080">
    <property type="component" value="Unassembled WGS sequence"/>
</dbReference>
<keyword evidence="3" id="KW-1185">Reference proteome</keyword>
<comment type="caution">
    <text evidence="2">The sequence shown here is derived from an EMBL/GenBank/DDBJ whole genome shotgun (WGS) entry which is preliminary data.</text>
</comment>
<evidence type="ECO:0000313" key="2">
    <source>
        <dbReference type="EMBL" id="MBT1707133.1"/>
    </source>
</evidence>
<evidence type="ECO:0000259" key="1">
    <source>
        <dbReference type="PROSITE" id="PS51186"/>
    </source>
</evidence>
<reference evidence="2 3" key="1">
    <citation type="submission" date="2021-05" db="EMBL/GenBank/DDBJ databases">
        <title>A Polyphasic approach of four new species of the genus Ohtaekwangia: Ohtaekwangia histidinii sp. nov., Ohtaekwangia cretensis sp. nov., Ohtaekwangia indiensis sp. nov., Ohtaekwangia reichenbachii sp. nov. from diverse environment.</title>
        <authorList>
            <person name="Octaviana S."/>
        </authorList>
    </citation>
    <scope>NUCLEOTIDE SEQUENCE [LARGE SCALE GENOMIC DNA]</scope>
    <source>
        <strain evidence="2 3">PWU5</strain>
    </source>
</reference>
<evidence type="ECO:0000313" key="3">
    <source>
        <dbReference type="Proteomes" id="UP001319080"/>
    </source>
</evidence>
<dbReference type="Pfam" id="PF13302">
    <property type="entry name" value="Acetyltransf_3"/>
    <property type="match status" value="1"/>
</dbReference>
<organism evidence="2 3">
    <name type="scientific">Dawidia cretensis</name>
    <dbReference type="NCBI Taxonomy" id="2782350"/>
    <lineage>
        <taxon>Bacteria</taxon>
        <taxon>Pseudomonadati</taxon>
        <taxon>Bacteroidota</taxon>
        <taxon>Cytophagia</taxon>
        <taxon>Cytophagales</taxon>
        <taxon>Chryseotaleaceae</taxon>
        <taxon>Dawidia</taxon>
    </lineage>
</organism>
<dbReference type="AlphaFoldDB" id="A0AAP2DVR2"/>
<dbReference type="PANTHER" id="PTHR43792">
    <property type="entry name" value="GNAT FAMILY, PUTATIVE (AFU_ORTHOLOGUE AFUA_3G00765)-RELATED-RELATED"/>
    <property type="match status" value="1"/>
</dbReference>
<dbReference type="PROSITE" id="PS51186">
    <property type="entry name" value="GNAT"/>
    <property type="match status" value="1"/>
</dbReference>
<dbReference type="InterPro" id="IPR051531">
    <property type="entry name" value="N-acetyltransferase"/>
</dbReference>
<feature type="domain" description="N-acetyltransferase" evidence="1">
    <location>
        <begin position="9"/>
        <end position="170"/>
    </location>
</feature>
<dbReference type="Gene3D" id="3.40.630.30">
    <property type="match status" value="1"/>
</dbReference>
<dbReference type="GO" id="GO:0016747">
    <property type="term" value="F:acyltransferase activity, transferring groups other than amino-acyl groups"/>
    <property type="evidence" value="ECO:0007669"/>
    <property type="project" value="InterPro"/>
</dbReference>
<dbReference type="InterPro" id="IPR000182">
    <property type="entry name" value="GNAT_dom"/>
</dbReference>
<dbReference type="InterPro" id="IPR016181">
    <property type="entry name" value="Acyl_CoA_acyltransferase"/>
</dbReference>
<proteinExistence type="predicted"/>
<gene>
    <name evidence="2" type="ORF">KK062_02810</name>
</gene>
<accession>A0AAP2DVR2</accession>
<dbReference type="RefSeq" id="WP_254082708.1">
    <property type="nucleotide sequence ID" value="NZ_JAHESE010000001.1"/>
</dbReference>
<name>A0AAP2DVR2_9BACT</name>